<gene>
    <name evidence="1" type="ORF">ORG12_04415</name>
</gene>
<accession>A0ABT3RZQ0</accession>
<dbReference type="Proteomes" id="UP001207276">
    <property type="component" value="Unassembled WGS sequence"/>
</dbReference>
<sequence>MPELTDLLDATHRGNLILQPAGPAARINLNETVHKPVDRVRWAPHLGADDRRALERSHPSGQVPMWGTTAGQRGQMRSRWDRIRYGDAIFFLGGNHAYLAATITHKWVSERLADDLWPRKRSADGNSRPWELMFSFTDPVEVRLSYADMAEASARVRALGTREFNVYGTEVSVPVLALLDQDTAALIRPVGGFDYPSIARRFDELDAEVTTTRRLEQRYLRTWILPGDSGVCALCGRSMASSFLVAAHIKRRSDCSDDEKNDLPAIAMAACKFGCDELYERGLIWVDDRGRLKKSKDLSDVEALSYWRAKLRGRVVDIWHSRPESRRYFAAHRERFGQG</sequence>
<name>A0ABT3RZQ0_9MICO</name>
<keyword evidence="2" id="KW-1185">Reference proteome</keyword>
<organism evidence="1 2">
    <name type="scientific">Curtobacterium poinsettiae</name>
    <dbReference type="NCBI Taxonomy" id="159612"/>
    <lineage>
        <taxon>Bacteria</taxon>
        <taxon>Bacillati</taxon>
        <taxon>Actinomycetota</taxon>
        <taxon>Actinomycetes</taxon>
        <taxon>Micrococcales</taxon>
        <taxon>Microbacteriaceae</taxon>
        <taxon>Curtobacterium</taxon>
    </lineage>
</organism>
<evidence type="ECO:0000313" key="1">
    <source>
        <dbReference type="EMBL" id="MCX2847911.1"/>
    </source>
</evidence>
<dbReference type="RefSeq" id="WP_152427206.1">
    <property type="nucleotide sequence ID" value="NZ_JAHEXB010000038.1"/>
</dbReference>
<comment type="caution">
    <text evidence="1">The sequence shown here is derived from an EMBL/GenBank/DDBJ whole genome shotgun (WGS) entry which is preliminary data.</text>
</comment>
<protein>
    <recommendedName>
        <fullName evidence="3">HNH endonuclease</fullName>
    </recommendedName>
</protein>
<evidence type="ECO:0000313" key="2">
    <source>
        <dbReference type="Proteomes" id="UP001207276"/>
    </source>
</evidence>
<proteinExistence type="predicted"/>
<evidence type="ECO:0008006" key="3">
    <source>
        <dbReference type="Google" id="ProtNLM"/>
    </source>
</evidence>
<dbReference type="EMBL" id="JAPJDE010000001">
    <property type="protein sequence ID" value="MCX2847911.1"/>
    <property type="molecule type" value="Genomic_DNA"/>
</dbReference>
<reference evidence="1 2" key="1">
    <citation type="submission" date="2022-11" db="EMBL/GenBank/DDBJ databases">
        <title>Taxonomy of Curtobacterium flaccumfaciens.</title>
        <authorList>
            <person name="Osdaghi E."/>
            <person name="Taghavi S.M."/>
            <person name="Hamidizade M."/>
            <person name="Abachi H."/>
            <person name="Fazliarab A."/>
            <person name="Baeyen S."/>
            <person name="Portier P."/>
            <person name="Van Vaerenbergh J."/>
            <person name="Jacques M.-A."/>
        </authorList>
    </citation>
    <scope>NUCLEOTIDE SEQUENCE [LARGE SCALE GENOMIC DNA]</scope>
    <source>
        <strain evidence="1 2">LMG 3715</strain>
    </source>
</reference>